<dbReference type="Pfam" id="PF25553">
    <property type="entry name" value="BTB-POZ_ANK-like"/>
    <property type="match status" value="1"/>
</dbReference>
<sequence>MAAVPGGNCSSSPHLKPPSPSSSRNQLQLQHQSVSSMIKQGFIPDPVFLNPLSPPPNFRASPNPTLFEMMAIEQARESAKPDSDGRKNLQDRISSALSRAPFRTAARWGIADVKLTLAAVGDDDDDDSPEEGFRVSVDVHRRVLAARSRFFAERLRRSGPHSVEILDCDDVAAYLEAIVLMYLHPDELKTSLLEWDVSKVLSLLKICSAVMFEDGIASCLEFLEAVPWSEEEQDSVVTRLNELRIDASRTDPVLQRLISSEPSTSSTPDEVFLKLSSGVLDAKDEKARRQMKALVFDLLRDDRNNNSSSSSSKKRQAGAAYGVAMRRLFCRCLDSLIACLSAVSDSPEENRGARMAEIGRRADNLQWIVGILIDRKMGEEVARVWADQEELAALHSRVPAMYRHEISRVTAQLCVSIGKGEVLAPKETRVRLLSTWLEALYDDFAWMRAAMDRKGIEEGLCRTVLTLPLAEQQAVLLRWLDRYVDGGDGCPDMRRAFEIWWRRAFVKQYSVQNQMQITLSDAPE</sequence>
<dbReference type="AlphaFoldDB" id="S8CCK8"/>
<evidence type="ECO:0000313" key="7">
    <source>
        <dbReference type="Proteomes" id="UP000015453"/>
    </source>
</evidence>
<dbReference type="InterPro" id="IPR011333">
    <property type="entry name" value="SKP1/BTB/POZ_sf"/>
</dbReference>
<reference evidence="6 7" key="1">
    <citation type="journal article" date="2013" name="BMC Genomics">
        <title>The miniature genome of a carnivorous plant Genlisea aurea contains a low number of genes and short non-coding sequences.</title>
        <authorList>
            <person name="Leushkin E.V."/>
            <person name="Sutormin R.A."/>
            <person name="Nabieva E.R."/>
            <person name="Penin A.A."/>
            <person name="Kondrashov A.S."/>
            <person name="Logacheva M.D."/>
        </authorList>
    </citation>
    <scope>NUCLEOTIDE SEQUENCE [LARGE SCALE GENOMIC DNA]</scope>
</reference>
<evidence type="ECO:0000256" key="3">
    <source>
        <dbReference type="ARBA" id="ARBA00022786"/>
    </source>
</evidence>
<feature type="compositionally biased region" description="Polar residues" evidence="4">
    <location>
        <begin position="24"/>
        <end position="34"/>
    </location>
</feature>
<comment type="caution">
    <text evidence="6">The sequence shown here is derived from an EMBL/GenBank/DDBJ whole genome shotgun (WGS) entry which is preliminary data.</text>
</comment>
<dbReference type="CDD" id="cd18186">
    <property type="entry name" value="BTB_POZ_ZBTB_KLHL-like"/>
    <property type="match status" value="1"/>
</dbReference>
<proteinExistence type="predicted"/>
<dbReference type="InterPro" id="IPR000210">
    <property type="entry name" value="BTB/POZ_dom"/>
</dbReference>
<evidence type="ECO:0000259" key="5">
    <source>
        <dbReference type="PROSITE" id="PS50097"/>
    </source>
</evidence>
<organism evidence="6 7">
    <name type="scientific">Genlisea aurea</name>
    <dbReference type="NCBI Taxonomy" id="192259"/>
    <lineage>
        <taxon>Eukaryota</taxon>
        <taxon>Viridiplantae</taxon>
        <taxon>Streptophyta</taxon>
        <taxon>Embryophyta</taxon>
        <taxon>Tracheophyta</taxon>
        <taxon>Spermatophyta</taxon>
        <taxon>Magnoliopsida</taxon>
        <taxon>eudicotyledons</taxon>
        <taxon>Gunneridae</taxon>
        <taxon>Pentapetalae</taxon>
        <taxon>asterids</taxon>
        <taxon>lamiids</taxon>
        <taxon>Lamiales</taxon>
        <taxon>Lentibulariaceae</taxon>
        <taxon>Genlisea</taxon>
    </lineage>
</organism>
<feature type="domain" description="BTB" evidence="5">
    <location>
        <begin position="111"/>
        <end position="192"/>
    </location>
</feature>
<dbReference type="PANTHER" id="PTHR31060">
    <property type="entry name" value="OSJNBA0011J08.25 PROTEIN-RELATED"/>
    <property type="match status" value="1"/>
</dbReference>
<dbReference type="Gene3D" id="3.30.710.10">
    <property type="entry name" value="Potassium Channel Kv1.1, Chain A"/>
    <property type="match status" value="1"/>
</dbReference>
<keyword evidence="7" id="KW-1185">Reference proteome</keyword>
<protein>
    <recommendedName>
        <fullName evidence="5">BTB domain-containing protein</fullName>
    </recommendedName>
</protein>
<keyword evidence="3" id="KW-0833">Ubl conjugation pathway</keyword>
<dbReference type="Proteomes" id="UP000015453">
    <property type="component" value="Unassembled WGS sequence"/>
</dbReference>
<dbReference type="GO" id="GO:0016567">
    <property type="term" value="P:protein ubiquitination"/>
    <property type="evidence" value="ECO:0007669"/>
    <property type="project" value="UniProtKB-UniPathway"/>
</dbReference>
<comment type="function">
    <text evidence="1">May act as a substrate-specific adapter of an E3 ubiquitin-protein ligase complex (CUL3-RBX1-BTB) which mediates the ubiquitination and subsequent proteasomal degradation of target proteins.</text>
</comment>
<evidence type="ECO:0000313" key="6">
    <source>
        <dbReference type="EMBL" id="EPS62176.1"/>
    </source>
</evidence>
<dbReference type="InterPro" id="IPR038920">
    <property type="entry name" value="At3g05675-like"/>
</dbReference>
<dbReference type="InterPro" id="IPR058039">
    <property type="entry name" value="At3g05675-like_ankyrin"/>
</dbReference>
<dbReference type="PANTHER" id="PTHR31060:SF32">
    <property type="entry name" value="BTB_POZ DOMAIN PLANT PROTEIN"/>
    <property type="match status" value="1"/>
</dbReference>
<gene>
    <name evidence="6" type="ORF">M569_12618</name>
</gene>
<evidence type="ECO:0000256" key="2">
    <source>
        <dbReference type="ARBA" id="ARBA00004906"/>
    </source>
</evidence>
<name>S8CCK8_9LAMI</name>
<feature type="region of interest" description="Disordered" evidence="4">
    <location>
        <begin position="1"/>
        <end position="34"/>
    </location>
</feature>
<dbReference type="PROSITE" id="PS50097">
    <property type="entry name" value="BTB"/>
    <property type="match status" value="1"/>
</dbReference>
<evidence type="ECO:0000256" key="4">
    <source>
        <dbReference type="SAM" id="MobiDB-lite"/>
    </source>
</evidence>
<evidence type="ECO:0000256" key="1">
    <source>
        <dbReference type="ARBA" id="ARBA00002668"/>
    </source>
</evidence>
<dbReference type="EMBL" id="AUSU01006336">
    <property type="protein sequence ID" value="EPS62176.1"/>
    <property type="molecule type" value="Genomic_DNA"/>
</dbReference>
<comment type="pathway">
    <text evidence="2">Protein modification; protein ubiquitination.</text>
</comment>
<dbReference type="UniPathway" id="UPA00143"/>
<dbReference type="OrthoDB" id="2014231at2759"/>
<dbReference type="Pfam" id="PF00651">
    <property type="entry name" value="BTB"/>
    <property type="match status" value="1"/>
</dbReference>
<accession>S8CCK8</accession>